<dbReference type="PROSITE" id="PS51257">
    <property type="entry name" value="PROKAR_LIPOPROTEIN"/>
    <property type="match status" value="1"/>
</dbReference>
<gene>
    <name evidence="1" type="ORF">EBB79_11735</name>
</gene>
<name>A0A3T0N3C3_9RHOB</name>
<keyword evidence="2" id="KW-1185">Reference proteome</keyword>
<organism evidence="1 2">
    <name type="scientific">Parasedimentitalea marina</name>
    <dbReference type="NCBI Taxonomy" id="2483033"/>
    <lineage>
        <taxon>Bacteria</taxon>
        <taxon>Pseudomonadati</taxon>
        <taxon>Pseudomonadota</taxon>
        <taxon>Alphaproteobacteria</taxon>
        <taxon>Rhodobacterales</taxon>
        <taxon>Paracoccaceae</taxon>
        <taxon>Parasedimentitalea</taxon>
    </lineage>
</organism>
<proteinExistence type="predicted"/>
<dbReference type="OrthoDB" id="7773807at2"/>
<dbReference type="EMBL" id="CP033219">
    <property type="protein sequence ID" value="AZV78482.1"/>
    <property type="molecule type" value="Genomic_DNA"/>
</dbReference>
<dbReference type="AlphaFoldDB" id="A0A3T0N3C3"/>
<dbReference type="KEGG" id="sedi:EBB79_11735"/>
<sequence length="173" mass="18679">MRISIVALLITGITLSGCSSWQGSRANPGNWFNKSRSVEVPGDASVDPVNALIPAEKEGGLFSRSSDSEEDFSVAVASVTDLKIERTPSGAIIYATGLAARQGAHDVWLRLNEDSDETSLEYSFRAVYPETATPIGSENTRILRVAVSLTHQDLAGIKLIRVSSESNARETRR</sequence>
<accession>A0A3T0N3C3</accession>
<protein>
    <submittedName>
        <fullName evidence="1">Uncharacterized protein</fullName>
    </submittedName>
</protein>
<dbReference type="Proteomes" id="UP000283063">
    <property type="component" value="Chromosome"/>
</dbReference>
<reference evidence="1 2" key="1">
    <citation type="submission" date="2018-10" db="EMBL/GenBank/DDBJ databases">
        <title>Parasedimentitalea marina sp. nov., a psychrophilic bacterium isolated from deep seawater of the New Britain Trench.</title>
        <authorList>
            <person name="Cao J."/>
        </authorList>
    </citation>
    <scope>NUCLEOTIDE SEQUENCE [LARGE SCALE GENOMIC DNA]</scope>
    <source>
        <strain evidence="1 2">W43</strain>
    </source>
</reference>
<dbReference type="RefSeq" id="WP_127749043.1">
    <property type="nucleotide sequence ID" value="NZ_CP033219.1"/>
</dbReference>
<evidence type="ECO:0000313" key="2">
    <source>
        <dbReference type="Proteomes" id="UP000283063"/>
    </source>
</evidence>
<evidence type="ECO:0000313" key="1">
    <source>
        <dbReference type="EMBL" id="AZV78482.1"/>
    </source>
</evidence>